<dbReference type="InterPro" id="IPR035965">
    <property type="entry name" value="PAS-like_dom_sf"/>
</dbReference>
<keyword evidence="5" id="KW-0472">Membrane</keyword>
<dbReference type="InterPro" id="IPR052155">
    <property type="entry name" value="Biofilm_reg_signaling"/>
</dbReference>
<reference evidence="10 11" key="2">
    <citation type="journal article" date="2013" name="Int. J. Syst. Evol. Microbiol.">
        <title>Methylophaga nitratireducenticrescens sp. nov. and Methylophaga frappieri sp. nov., isolated from the biofilm of the methanol-fed denitrification system treating the seawater at the Montreal Biodome.</title>
        <authorList>
            <person name="Villeneuve C."/>
            <person name="Martineau C."/>
            <person name="Mauffrey F."/>
            <person name="Villemur R."/>
        </authorList>
    </citation>
    <scope>NUCLEOTIDE SEQUENCE [LARGE SCALE GENOMIC DNA]</scope>
    <source>
        <strain evidence="10 11">JAM1</strain>
    </source>
</reference>
<dbReference type="CDD" id="cd00130">
    <property type="entry name" value="PAS"/>
    <property type="match status" value="1"/>
</dbReference>
<dbReference type="PANTHER" id="PTHR44757">
    <property type="entry name" value="DIGUANYLATE CYCLASE DGCP"/>
    <property type="match status" value="1"/>
</dbReference>
<dbReference type="eggNOG" id="COG5000">
    <property type="taxonomic scope" value="Bacteria"/>
</dbReference>
<dbReference type="InterPro" id="IPR013767">
    <property type="entry name" value="PAS_fold"/>
</dbReference>
<dbReference type="SMART" id="SM00304">
    <property type="entry name" value="HAMP"/>
    <property type="match status" value="1"/>
</dbReference>
<dbReference type="Pfam" id="PF08376">
    <property type="entry name" value="NIT"/>
    <property type="match status" value="1"/>
</dbReference>
<gene>
    <name evidence="10" type="ordered locus">Q7A_1619</name>
</gene>
<evidence type="ECO:0000256" key="5">
    <source>
        <dbReference type="SAM" id="Phobius"/>
    </source>
</evidence>
<dbReference type="PROSITE" id="PS50887">
    <property type="entry name" value="GGDEF"/>
    <property type="match status" value="1"/>
</dbReference>
<dbReference type="SMART" id="SM00091">
    <property type="entry name" value="PAS"/>
    <property type="match status" value="1"/>
</dbReference>
<protein>
    <recommendedName>
        <fullName evidence="2">cyclic-guanylate-specific phosphodiesterase</fullName>
        <ecNumber evidence="2">3.1.4.52</ecNumber>
    </recommendedName>
</protein>
<evidence type="ECO:0000313" key="10">
    <source>
        <dbReference type="EMBL" id="AFI84443.1"/>
    </source>
</evidence>
<evidence type="ECO:0000259" key="9">
    <source>
        <dbReference type="PROSITE" id="PS50887"/>
    </source>
</evidence>
<evidence type="ECO:0000256" key="1">
    <source>
        <dbReference type="ARBA" id="ARBA00001946"/>
    </source>
</evidence>
<dbReference type="PROSITE" id="PS50112">
    <property type="entry name" value="PAS"/>
    <property type="match status" value="1"/>
</dbReference>
<dbReference type="CDD" id="cd06225">
    <property type="entry name" value="HAMP"/>
    <property type="match status" value="1"/>
</dbReference>
<dbReference type="Gene3D" id="6.10.340.10">
    <property type="match status" value="1"/>
</dbReference>
<dbReference type="FunFam" id="3.20.20.450:FF:000001">
    <property type="entry name" value="Cyclic di-GMP phosphodiesterase yahA"/>
    <property type="match status" value="1"/>
</dbReference>
<dbReference type="PATRIC" id="fig|754476.3.peg.1599"/>
<dbReference type="GO" id="GO:0071111">
    <property type="term" value="F:cyclic-guanylate-specific phosphodiesterase activity"/>
    <property type="evidence" value="ECO:0007669"/>
    <property type="project" value="UniProtKB-EC"/>
</dbReference>
<dbReference type="AlphaFoldDB" id="I1XJ74"/>
<keyword evidence="11" id="KW-1185">Reference proteome</keyword>
<dbReference type="SUPFAM" id="SSF55073">
    <property type="entry name" value="Nucleotide cyclase"/>
    <property type="match status" value="1"/>
</dbReference>
<dbReference type="GO" id="GO:0006355">
    <property type="term" value="P:regulation of DNA-templated transcription"/>
    <property type="evidence" value="ECO:0007669"/>
    <property type="project" value="InterPro"/>
</dbReference>
<dbReference type="STRING" id="754476.Q7A_1619"/>
<dbReference type="InterPro" id="IPR003660">
    <property type="entry name" value="HAMP_dom"/>
</dbReference>
<accession>I1XJ74</accession>
<dbReference type="PROSITE" id="PS50885">
    <property type="entry name" value="HAMP"/>
    <property type="match status" value="1"/>
</dbReference>
<dbReference type="Pfam" id="PF00563">
    <property type="entry name" value="EAL"/>
    <property type="match status" value="1"/>
</dbReference>
<dbReference type="FunFam" id="3.30.70.270:FF:000001">
    <property type="entry name" value="Diguanylate cyclase domain protein"/>
    <property type="match status" value="1"/>
</dbReference>
<proteinExistence type="predicted"/>
<dbReference type="CDD" id="cd01949">
    <property type="entry name" value="GGDEF"/>
    <property type="match status" value="1"/>
</dbReference>
<feature type="transmembrane region" description="Helical" evidence="5">
    <location>
        <begin position="20"/>
        <end position="41"/>
    </location>
</feature>
<dbReference type="NCBIfam" id="TIGR00229">
    <property type="entry name" value="sensory_box"/>
    <property type="match status" value="1"/>
</dbReference>
<dbReference type="InterPro" id="IPR013587">
    <property type="entry name" value="Nitrate/nitrite_sensing"/>
</dbReference>
<keyword evidence="3" id="KW-0973">c-di-GMP</keyword>
<comment type="catalytic activity">
    <reaction evidence="4">
        <text>3',3'-c-di-GMP + H2O = 5'-phosphoguanylyl(3'-&gt;5')guanosine + H(+)</text>
        <dbReference type="Rhea" id="RHEA:24902"/>
        <dbReference type="ChEBI" id="CHEBI:15377"/>
        <dbReference type="ChEBI" id="CHEBI:15378"/>
        <dbReference type="ChEBI" id="CHEBI:58754"/>
        <dbReference type="ChEBI" id="CHEBI:58805"/>
        <dbReference type="EC" id="3.1.4.52"/>
    </reaction>
    <physiologicalReaction direction="left-to-right" evidence="4">
        <dbReference type="Rhea" id="RHEA:24903"/>
    </physiologicalReaction>
</comment>
<reference evidence="10 11" key="1">
    <citation type="journal article" date="2012" name="J. Bacteriol.">
        <title>Complete genome sequences of Methylophaga sp. strain JAM1 and Methylophaga sp. strain JAM7.</title>
        <authorList>
            <person name="Villeneuve C."/>
            <person name="Martineau C."/>
            <person name="Mauffrey F."/>
            <person name="Villemur R."/>
        </authorList>
    </citation>
    <scope>NUCLEOTIDE SEQUENCE [LARGE SCALE GENOMIC DNA]</scope>
    <source>
        <strain evidence="10 11">JAM1</strain>
    </source>
</reference>
<dbReference type="GO" id="GO:0071732">
    <property type="term" value="P:cellular response to nitric oxide"/>
    <property type="evidence" value="ECO:0007669"/>
    <property type="project" value="UniProtKB-ARBA"/>
</dbReference>
<feature type="domain" description="HAMP" evidence="8">
    <location>
        <begin position="340"/>
        <end position="392"/>
    </location>
</feature>
<dbReference type="EC" id="3.1.4.52" evidence="2"/>
<evidence type="ECO:0000313" key="11">
    <source>
        <dbReference type="Proteomes" id="UP000009144"/>
    </source>
</evidence>
<dbReference type="InterPro" id="IPR000014">
    <property type="entry name" value="PAS"/>
</dbReference>
<evidence type="ECO:0000256" key="2">
    <source>
        <dbReference type="ARBA" id="ARBA00012282"/>
    </source>
</evidence>
<dbReference type="InterPro" id="IPR000160">
    <property type="entry name" value="GGDEF_dom"/>
</dbReference>
<dbReference type="PANTHER" id="PTHR44757:SF2">
    <property type="entry name" value="BIOFILM ARCHITECTURE MAINTENANCE PROTEIN MBAA"/>
    <property type="match status" value="1"/>
</dbReference>
<dbReference type="Pfam" id="PF00672">
    <property type="entry name" value="HAMP"/>
    <property type="match status" value="1"/>
</dbReference>
<dbReference type="SUPFAM" id="SSF55785">
    <property type="entry name" value="PYP-like sensor domain (PAS domain)"/>
    <property type="match status" value="1"/>
</dbReference>
<dbReference type="Pfam" id="PF00990">
    <property type="entry name" value="GGDEF"/>
    <property type="match status" value="1"/>
</dbReference>
<evidence type="ECO:0000259" key="7">
    <source>
        <dbReference type="PROSITE" id="PS50883"/>
    </source>
</evidence>
<dbReference type="InterPro" id="IPR029787">
    <property type="entry name" value="Nucleotide_cyclase"/>
</dbReference>
<dbReference type="NCBIfam" id="TIGR00254">
    <property type="entry name" value="GGDEF"/>
    <property type="match status" value="1"/>
</dbReference>
<dbReference type="KEGG" id="mej:Q7A_1619"/>
<evidence type="ECO:0000256" key="3">
    <source>
        <dbReference type="ARBA" id="ARBA00022636"/>
    </source>
</evidence>
<evidence type="ECO:0000256" key="4">
    <source>
        <dbReference type="ARBA" id="ARBA00051114"/>
    </source>
</evidence>
<dbReference type="GO" id="GO:0016020">
    <property type="term" value="C:membrane"/>
    <property type="evidence" value="ECO:0007669"/>
    <property type="project" value="InterPro"/>
</dbReference>
<dbReference type="SMART" id="SM00052">
    <property type="entry name" value="EAL"/>
    <property type="match status" value="1"/>
</dbReference>
<feature type="domain" description="EAL" evidence="7">
    <location>
        <begin position="713"/>
        <end position="968"/>
    </location>
</feature>
<dbReference type="SUPFAM" id="SSF158472">
    <property type="entry name" value="HAMP domain-like"/>
    <property type="match status" value="1"/>
</dbReference>
<dbReference type="Proteomes" id="UP000009144">
    <property type="component" value="Chromosome"/>
</dbReference>
<dbReference type="CDD" id="cd01948">
    <property type="entry name" value="EAL"/>
    <property type="match status" value="1"/>
</dbReference>
<evidence type="ECO:0000259" key="8">
    <source>
        <dbReference type="PROSITE" id="PS50885"/>
    </source>
</evidence>
<dbReference type="InterPro" id="IPR035919">
    <property type="entry name" value="EAL_sf"/>
</dbReference>
<name>I1XJ74_METNJ</name>
<organism evidence="10 11">
    <name type="scientific">Methylophaga nitratireducenticrescens</name>
    <dbReference type="NCBI Taxonomy" id="754476"/>
    <lineage>
        <taxon>Bacteria</taxon>
        <taxon>Pseudomonadati</taxon>
        <taxon>Pseudomonadota</taxon>
        <taxon>Gammaproteobacteria</taxon>
        <taxon>Thiotrichales</taxon>
        <taxon>Piscirickettsiaceae</taxon>
        <taxon>Methylophaga</taxon>
    </lineage>
</organism>
<dbReference type="InterPro" id="IPR043128">
    <property type="entry name" value="Rev_trsase/Diguanyl_cyclase"/>
</dbReference>
<dbReference type="SUPFAM" id="SSF141868">
    <property type="entry name" value="EAL domain-like"/>
    <property type="match status" value="1"/>
</dbReference>
<feature type="domain" description="PAS" evidence="6">
    <location>
        <begin position="411"/>
        <end position="482"/>
    </location>
</feature>
<dbReference type="Gene3D" id="3.30.70.270">
    <property type="match status" value="1"/>
</dbReference>
<evidence type="ECO:0000259" key="6">
    <source>
        <dbReference type="PROSITE" id="PS50112"/>
    </source>
</evidence>
<feature type="transmembrane region" description="Helical" evidence="5">
    <location>
        <begin position="317"/>
        <end position="342"/>
    </location>
</feature>
<dbReference type="GO" id="GO:0007165">
    <property type="term" value="P:signal transduction"/>
    <property type="evidence" value="ECO:0007669"/>
    <property type="project" value="InterPro"/>
</dbReference>
<dbReference type="PROSITE" id="PS50883">
    <property type="entry name" value="EAL"/>
    <property type="match status" value="1"/>
</dbReference>
<sequence>MVVFPIRKLLDRLNYTRKFTILWLLSAVAIAVVVYSLIASLDRVIEPSERQLQGLALIEPITQTIQHLQLHRGLSTTPWNNNTTMIEWQITEQKKMISSFTNMLEKMPAHLTSDKAFNNIQTNWRRLREEMAYLTMEERFIAHTRLIEQLQTFKLTVADVYTLTLDPQIETFYLMNTAIQRLPRVIEPLGQIRAHGSSILASGKISDQQRIQLHILIARLETALKDFNTNLEKTVRHNTLLQASLDEVSEKIMNSARQVIELTQSDILSGHFTTPPDKFLRIATMEVDNNYTQLYHSLLTTARDLIQQRIKQAKKTLFTSVGGALLLLLLVVYFSVSIYYTIIGNIQSLVRTARAFANGDLDARIQLTTRDELRWVGDSFNEMADGFNAMLEARIKAETEQEEAKRAVMEGRERLHTVIDSALDAVVQMDAREVIIGWNHQAEVIFGWPREEVLGKTVSETIIPPQYREAHRQGLKHFLNTGDAPILNTRVEITGLHRNGNEFPVELAITPILISGKYEFSAFLRDITRKKESDALIWKQANFDSLTGLPNRQMFYDRMEQEIKKTHRFGSKIALLFIDLDDFKEINDTLGHSLGDILLQEAARRISFCVRESDTVARLGGDEFTVILAEIEEIGSAERVAGDILQKLAAPFRLGEEVVHVSASIGITLYPDDSTEIEALFRNADQAMYIAKNNGRNRFEFFTPAMQQMAQNRMRMIKELRVALSANQFRVFYQPIIDLNTGDIIKAEALIRWQHPERGLVTPAEFIPLAEETGLIVDIGNWVFRESARQLKHWGSLCDREFQISVNMSPIQFHSSDFVCKAWHTYLQELELPPHSFTIEITEGLLLDIDAAVTDKLVEFHDIGIQVAIDDFGTGYSSLSYLKRFDIDYLKIDQSFVRDLATDPDDMALSEAIIVMAHKLGLKVIAEGVETEAQQKLLFAAGCDYAQGYLYSRPIPAEALEQLLTAAAK</sequence>
<dbReference type="Gene3D" id="3.20.20.450">
    <property type="entry name" value="EAL domain"/>
    <property type="match status" value="1"/>
</dbReference>
<keyword evidence="5" id="KW-1133">Transmembrane helix</keyword>
<dbReference type="InterPro" id="IPR001633">
    <property type="entry name" value="EAL_dom"/>
</dbReference>
<feature type="domain" description="GGDEF" evidence="9">
    <location>
        <begin position="571"/>
        <end position="704"/>
    </location>
</feature>
<dbReference type="SMART" id="SM00267">
    <property type="entry name" value="GGDEF"/>
    <property type="match status" value="1"/>
</dbReference>
<dbReference type="Gene3D" id="3.30.450.20">
    <property type="entry name" value="PAS domain"/>
    <property type="match status" value="1"/>
</dbReference>
<comment type="cofactor">
    <cofactor evidence="1">
        <name>Mg(2+)</name>
        <dbReference type="ChEBI" id="CHEBI:18420"/>
    </cofactor>
</comment>
<dbReference type="HOGENOM" id="CLU_000445_70_20_6"/>
<keyword evidence="5" id="KW-0812">Transmembrane</keyword>
<dbReference type="Pfam" id="PF00989">
    <property type="entry name" value="PAS"/>
    <property type="match status" value="1"/>
</dbReference>
<dbReference type="EMBL" id="CP003390">
    <property type="protein sequence ID" value="AFI84443.1"/>
    <property type="molecule type" value="Genomic_DNA"/>
</dbReference>
<dbReference type="eggNOG" id="COG5001">
    <property type="taxonomic scope" value="Bacteria"/>
</dbReference>